<proteinExistence type="predicted"/>
<dbReference type="Proteomes" id="UP001333996">
    <property type="component" value="Unassembled WGS sequence"/>
</dbReference>
<dbReference type="EMBL" id="JAYWVC010000319">
    <property type="protein sequence ID" value="MED7828126.1"/>
    <property type="molecule type" value="Genomic_DNA"/>
</dbReference>
<dbReference type="Pfam" id="PF07592">
    <property type="entry name" value="DDE_Tnp_ISAZ013"/>
    <property type="match status" value="1"/>
</dbReference>
<gene>
    <name evidence="1" type="ORF">VXC91_41180</name>
</gene>
<sequence length="158" mass="17565">TSRLLDAQWNKIEHRLFSHITMNWPGRPLSSHEVIVNSIAATTTRTGLTVHAELDTAVYETGARIGDRQMDALPLHRHEWHGDWNYTLQPEAYVQLSDAPAPFDQPSPDLAWLCHPGLTGMPAQEWDALFAPATPAAGRWVRGWPPARRSARTSGSGP</sequence>
<organism evidence="1 2">
    <name type="scientific">Streptomyces chiangmaiensis</name>
    <dbReference type="NCBI Taxonomy" id="766497"/>
    <lineage>
        <taxon>Bacteria</taxon>
        <taxon>Bacillati</taxon>
        <taxon>Actinomycetota</taxon>
        <taxon>Actinomycetes</taxon>
        <taxon>Kitasatosporales</taxon>
        <taxon>Streptomycetaceae</taxon>
        <taxon>Streptomyces</taxon>
    </lineage>
</organism>
<evidence type="ECO:0000313" key="1">
    <source>
        <dbReference type="EMBL" id="MED7828126.1"/>
    </source>
</evidence>
<comment type="caution">
    <text evidence="1">The sequence shown here is derived from an EMBL/GenBank/DDBJ whole genome shotgun (WGS) entry which is preliminary data.</text>
</comment>
<protein>
    <submittedName>
        <fullName evidence="1">ISAzo13 family transposase</fullName>
    </submittedName>
</protein>
<evidence type="ECO:0000313" key="2">
    <source>
        <dbReference type="Proteomes" id="UP001333996"/>
    </source>
</evidence>
<keyword evidence="2" id="KW-1185">Reference proteome</keyword>
<dbReference type="InterPro" id="IPR011518">
    <property type="entry name" value="Transposase_36"/>
</dbReference>
<feature type="non-terminal residue" evidence="1">
    <location>
        <position position="1"/>
    </location>
</feature>
<name>A0ABU7FVI6_9ACTN</name>
<dbReference type="RefSeq" id="WP_408057604.1">
    <property type="nucleotide sequence ID" value="NZ_JAYWVC010000319.1"/>
</dbReference>
<accession>A0ABU7FVI6</accession>
<reference evidence="1" key="1">
    <citation type="submission" date="2024-01" db="EMBL/GenBank/DDBJ databases">
        <title>First draft genome sequence data of TA4-1, the type strain of Gram-positive actinobacterium Streptomyces chiangmaiensis.</title>
        <authorList>
            <person name="Yasawong M."/>
            <person name="Nantapong N."/>
        </authorList>
    </citation>
    <scope>NUCLEOTIDE SEQUENCE</scope>
    <source>
        <strain evidence="1">TA4-1</strain>
    </source>
</reference>